<dbReference type="GeneID" id="14902947"/>
<sequence length="110" mass="12853">MSNIGGCFKNNTFQIYRQAIPQEEVNFQNLEMEIREARDPYVVAIKLSDNNSPFEYQQNEFPKLIQWAFQFGFGGFVFAFTLNIIFKANRCPSANFGRTRINSVLQLKER</sequence>
<protein>
    <submittedName>
        <fullName evidence="2">Uncharacterized protein</fullName>
    </submittedName>
</protein>
<keyword evidence="3" id="KW-1185">Reference proteome</keyword>
<name>G0R6L1_ICHMU</name>
<keyword evidence="1" id="KW-1133">Transmembrane helix</keyword>
<proteinExistence type="predicted"/>
<organism evidence="2 3">
    <name type="scientific">Ichthyophthirius multifiliis</name>
    <name type="common">White spot disease agent</name>
    <name type="synonym">Ich</name>
    <dbReference type="NCBI Taxonomy" id="5932"/>
    <lineage>
        <taxon>Eukaryota</taxon>
        <taxon>Sar</taxon>
        <taxon>Alveolata</taxon>
        <taxon>Ciliophora</taxon>
        <taxon>Intramacronucleata</taxon>
        <taxon>Oligohymenophorea</taxon>
        <taxon>Hymenostomatida</taxon>
        <taxon>Ophryoglenina</taxon>
        <taxon>Ichthyophthirius</taxon>
    </lineage>
</organism>
<gene>
    <name evidence="2" type="ORF">IMG5_205800</name>
</gene>
<feature type="transmembrane region" description="Helical" evidence="1">
    <location>
        <begin position="64"/>
        <end position="86"/>
    </location>
</feature>
<accession>G0R6L1</accession>
<evidence type="ECO:0000313" key="3">
    <source>
        <dbReference type="Proteomes" id="UP000008983"/>
    </source>
</evidence>
<keyword evidence="1" id="KW-0812">Transmembrane</keyword>
<dbReference type="InParanoid" id="G0R6L1"/>
<dbReference type="AlphaFoldDB" id="G0R6L1"/>
<dbReference type="RefSeq" id="XP_004023784.1">
    <property type="nucleotide sequence ID" value="XM_004023735.1"/>
</dbReference>
<dbReference type="EMBL" id="GL984405">
    <property type="protein sequence ID" value="EGR26900.1"/>
    <property type="molecule type" value="Genomic_DNA"/>
</dbReference>
<dbReference type="Proteomes" id="UP000008983">
    <property type="component" value="Unassembled WGS sequence"/>
</dbReference>
<keyword evidence="1" id="KW-0472">Membrane</keyword>
<dbReference type="eggNOG" id="ENOG502T23B">
    <property type="taxonomic scope" value="Eukaryota"/>
</dbReference>
<evidence type="ECO:0000313" key="2">
    <source>
        <dbReference type="EMBL" id="EGR26900.1"/>
    </source>
</evidence>
<reference evidence="2 3" key="1">
    <citation type="submission" date="2011-07" db="EMBL/GenBank/DDBJ databases">
        <authorList>
            <person name="Coyne R."/>
            <person name="Brami D."/>
            <person name="Johnson J."/>
            <person name="Hostetler J."/>
            <person name="Hannick L."/>
            <person name="Clark T."/>
            <person name="Cassidy-Hanley D."/>
            <person name="Inman J."/>
        </authorList>
    </citation>
    <scope>NUCLEOTIDE SEQUENCE [LARGE SCALE GENOMIC DNA]</scope>
    <source>
        <strain evidence="2 3">G5</strain>
    </source>
</reference>
<evidence type="ECO:0000256" key="1">
    <source>
        <dbReference type="SAM" id="Phobius"/>
    </source>
</evidence>